<feature type="transmembrane region" description="Helical" evidence="1">
    <location>
        <begin position="21"/>
        <end position="39"/>
    </location>
</feature>
<evidence type="ECO:0000313" key="3">
    <source>
        <dbReference type="Proteomes" id="UP000547674"/>
    </source>
</evidence>
<evidence type="ECO:0000313" key="2">
    <source>
        <dbReference type="EMBL" id="NNF07384.1"/>
    </source>
</evidence>
<keyword evidence="1" id="KW-0812">Transmembrane</keyword>
<accession>A0A7Y2H2R5</accession>
<organism evidence="2 3">
    <name type="scientific">Eiseniibacteriota bacterium</name>
    <dbReference type="NCBI Taxonomy" id="2212470"/>
    <lineage>
        <taxon>Bacteria</taxon>
        <taxon>Candidatus Eiseniibacteriota</taxon>
    </lineage>
</organism>
<keyword evidence="1" id="KW-1133">Transmembrane helix</keyword>
<keyword evidence="1" id="KW-0472">Membrane</keyword>
<comment type="caution">
    <text evidence="2">The sequence shown here is derived from an EMBL/GenBank/DDBJ whole genome shotgun (WGS) entry which is preliminary data.</text>
</comment>
<gene>
    <name evidence="2" type="ORF">HKN21_11535</name>
</gene>
<protein>
    <recommendedName>
        <fullName evidence="4">Type II secretion system protein</fullName>
    </recommendedName>
</protein>
<dbReference type="PROSITE" id="PS00409">
    <property type="entry name" value="PROKAR_NTER_METHYL"/>
    <property type="match status" value="1"/>
</dbReference>
<dbReference type="Proteomes" id="UP000547674">
    <property type="component" value="Unassembled WGS sequence"/>
</dbReference>
<sequence length="132" mass="14529">MFKPTKKKNATKKKNEGGYSLIETMFAMVFLSIGLLAMAQTIPAANSHMTTSRNRSAAIQEVQSQIEELISLPYNSSELTAGSHYSTQGNRTISYTVTDNDPVPNTKKVVMTISWTEATGTKQMNYSTIIAQ</sequence>
<proteinExistence type="predicted"/>
<evidence type="ECO:0008006" key="4">
    <source>
        <dbReference type="Google" id="ProtNLM"/>
    </source>
</evidence>
<dbReference type="InterPro" id="IPR012902">
    <property type="entry name" value="N_methyl_site"/>
</dbReference>
<reference evidence="2 3" key="1">
    <citation type="submission" date="2020-03" db="EMBL/GenBank/DDBJ databases">
        <title>Metabolic flexibility allows generalist bacteria to become dominant in a frequently disturbed ecosystem.</title>
        <authorList>
            <person name="Chen Y.-J."/>
            <person name="Leung P.M."/>
            <person name="Bay S.K."/>
            <person name="Hugenholtz P."/>
            <person name="Kessler A.J."/>
            <person name="Shelley G."/>
            <person name="Waite D.W."/>
            <person name="Cook P.L."/>
            <person name="Greening C."/>
        </authorList>
    </citation>
    <scope>NUCLEOTIDE SEQUENCE [LARGE SCALE GENOMIC DNA]</scope>
    <source>
        <strain evidence="2">SS_bin_28</strain>
    </source>
</reference>
<name>A0A7Y2H2R5_UNCEI</name>
<dbReference type="AlphaFoldDB" id="A0A7Y2H2R5"/>
<dbReference type="EMBL" id="JABDJR010000464">
    <property type="protein sequence ID" value="NNF07384.1"/>
    <property type="molecule type" value="Genomic_DNA"/>
</dbReference>
<evidence type="ECO:0000256" key="1">
    <source>
        <dbReference type="SAM" id="Phobius"/>
    </source>
</evidence>